<evidence type="ECO:0000259" key="2">
    <source>
        <dbReference type="Pfam" id="PF15870"/>
    </source>
</evidence>
<evidence type="ECO:0000313" key="3">
    <source>
        <dbReference type="EMBL" id="VDK47848.1"/>
    </source>
</evidence>
<dbReference type="InterPro" id="IPR031736">
    <property type="entry name" value="REXO1-like_dom"/>
</dbReference>
<name>A0A3P6S139_DIBLA</name>
<dbReference type="Pfam" id="PF15870">
    <property type="entry name" value="EloA-BP1"/>
    <property type="match status" value="1"/>
</dbReference>
<proteinExistence type="predicted"/>
<reference evidence="3 4" key="1">
    <citation type="submission" date="2018-11" db="EMBL/GenBank/DDBJ databases">
        <authorList>
            <consortium name="Pathogen Informatics"/>
        </authorList>
    </citation>
    <scope>NUCLEOTIDE SEQUENCE [LARGE SCALE GENOMIC DNA]</scope>
</reference>
<dbReference type="EMBL" id="UYRU01012283">
    <property type="protein sequence ID" value="VDK47848.1"/>
    <property type="molecule type" value="Genomic_DNA"/>
</dbReference>
<feature type="compositionally biased region" description="Polar residues" evidence="1">
    <location>
        <begin position="70"/>
        <end position="82"/>
    </location>
</feature>
<keyword evidence="4" id="KW-1185">Reference proteome</keyword>
<dbReference type="OrthoDB" id="206335at2759"/>
<feature type="region of interest" description="Disordered" evidence="1">
    <location>
        <begin position="70"/>
        <end position="94"/>
    </location>
</feature>
<accession>A0A3P6S139</accession>
<gene>
    <name evidence="3" type="ORF">DILT_LOCUS1624</name>
</gene>
<dbReference type="AlphaFoldDB" id="A0A3P6S139"/>
<protein>
    <recommendedName>
        <fullName evidence="2">RNA exonuclease 1 homolog-like domain-containing protein</fullName>
    </recommendedName>
</protein>
<sequence>MFHEPGVENVYILTERHVRVSPVLQRPILAVAIALNEEQSCHDKAANRLVYLNAVINSLKALKAQPAFSTKSTSQLRPSASKPQKRGHVEVPQRPTVDLDELVKGPAFYRELQSFLLSEEDLITNRFPRPDTSSNAPRGRAIVPIPDDKKAANDACAGGFFTPFLT</sequence>
<dbReference type="Proteomes" id="UP000281553">
    <property type="component" value="Unassembled WGS sequence"/>
</dbReference>
<feature type="domain" description="RNA exonuclease 1 homolog-like" evidence="2">
    <location>
        <begin position="30"/>
        <end position="143"/>
    </location>
</feature>
<evidence type="ECO:0000313" key="4">
    <source>
        <dbReference type="Proteomes" id="UP000281553"/>
    </source>
</evidence>
<evidence type="ECO:0000256" key="1">
    <source>
        <dbReference type="SAM" id="MobiDB-lite"/>
    </source>
</evidence>
<organism evidence="3 4">
    <name type="scientific">Dibothriocephalus latus</name>
    <name type="common">Fish tapeworm</name>
    <name type="synonym">Diphyllobothrium latum</name>
    <dbReference type="NCBI Taxonomy" id="60516"/>
    <lineage>
        <taxon>Eukaryota</taxon>
        <taxon>Metazoa</taxon>
        <taxon>Spiralia</taxon>
        <taxon>Lophotrochozoa</taxon>
        <taxon>Platyhelminthes</taxon>
        <taxon>Cestoda</taxon>
        <taxon>Eucestoda</taxon>
        <taxon>Diphyllobothriidea</taxon>
        <taxon>Diphyllobothriidae</taxon>
        <taxon>Dibothriocephalus</taxon>
    </lineage>
</organism>